<keyword evidence="2" id="KW-1185">Reference proteome</keyword>
<organism evidence="2 3">
    <name type="scientific">Panagrellus redivivus</name>
    <name type="common">Microworm</name>
    <dbReference type="NCBI Taxonomy" id="6233"/>
    <lineage>
        <taxon>Eukaryota</taxon>
        <taxon>Metazoa</taxon>
        <taxon>Ecdysozoa</taxon>
        <taxon>Nematoda</taxon>
        <taxon>Chromadorea</taxon>
        <taxon>Rhabditida</taxon>
        <taxon>Tylenchina</taxon>
        <taxon>Panagrolaimomorpha</taxon>
        <taxon>Panagrolaimoidea</taxon>
        <taxon>Panagrolaimidae</taxon>
        <taxon>Panagrellus</taxon>
    </lineage>
</organism>
<evidence type="ECO:0000256" key="1">
    <source>
        <dbReference type="SAM" id="MobiDB-lite"/>
    </source>
</evidence>
<feature type="compositionally biased region" description="Acidic residues" evidence="1">
    <location>
        <begin position="260"/>
        <end position="273"/>
    </location>
</feature>
<reference evidence="3" key="2">
    <citation type="submission" date="2020-10" db="UniProtKB">
        <authorList>
            <consortium name="WormBaseParasite"/>
        </authorList>
    </citation>
    <scope>IDENTIFICATION</scope>
</reference>
<sequence>MARGKPAQQHRQRQRTKNVQGAEDAALPAADTAGDAARQVQKSTKPKPPTATTQPKPPKSKPLPKKKPTDDNEDADPIVEFELAPPLKPRGFGKRHRQRIACDNLDDGLERDEEGSLLYPDDTVYDPAPDLGWYRVEVSDDCDACHLLPQIRDRGKIVTPLANGEFGISTDKFLRLFRDKQMARPDRKTKTRLIAITKSPHYADIRRELAQEKLRREAAGKKLADLEARFNEIEKQAQGVPAAPIPDDVVPDAEMHSADEALDDTDGTEEDTSDTASVHTALSADSDSDDDPAPPLSPPATRSKRKAAQQASVPKRQRS</sequence>
<feature type="region of interest" description="Disordered" evidence="1">
    <location>
        <begin position="1"/>
        <end position="96"/>
    </location>
</feature>
<feature type="region of interest" description="Disordered" evidence="1">
    <location>
        <begin position="235"/>
        <end position="319"/>
    </location>
</feature>
<reference evidence="2" key="1">
    <citation type="journal article" date="2013" name="Genetics">
        <title>The draft genome and transcriptome of Panagrellus redivivus are shaped by the harsh demands of a free-living lifestyle.</title>
        <authorList>
            <person name="Srinivasan J."/>
            <person name="Dillman A.R."/>
            <person name="Macchietto M.G."/>
            <person name="Heikkinen L."/>
            <person name="Lakso M."/>
            <person name="Fracchia K.M."/>
            <person name="Antoshechkin I."/>
            <person name="Mortazavi A."/>
            <person name="Wong G."/>
            <person name="Sternberg P.W."/>
        </authorList>
    </citation>
    <scope>NUCLEOTIDE SEQUENCE [LARGE SCALE GENOMIC DNA]</scope>
    <source>
        <strain evidence="2">MT8872</strain>
    </source>
</reference>
<proteinExistence type="predicted"/>
<protein>
    <submittedName>
        <fullName evidence="3">Cytochrome c domain-containing protein</fullName>
    </submittedName>
</protein>
<accession>A0A7E4VF28</accession>
<dbReference type="WBParaSite" id="Pan_g2013.t1">
    <property type="protein sequence ID" value="Pan_g2013.t1"/>
    <property type="gene ID" value="Pan_g2013"/>
</dbReference>
<dbReference type="Proteomes" id="UP000492821">
    <property type="component" value="Unassembled WGS sequence"/>
</dbReference>
<feature type="compositionally biased region" description="Low complexity" evidence="1">
    <location>
        <begin position="22"/>
        <end position="37"/>
    </location>
</feature>
<name>A0A7E4VF28_PANRE</name>
<evidence type="ECO:0000313" key="3">
    <source>
        <dbReference type="WBParaSite" id="Pan_g2013.t1"/>
    </source>
</evidence>
<evidence type="ECO:0000313" key="2">
    <source>
        <dbReference type="Proteomes" id="UP000492821"/>
    </source>
</evidence>
<dbReference type="AlphaFoldDB" id="A0A7E4VF28"/>